<accession>A0A559K8I3</accession>
<protein>
    <recommendedName>
        <fullName evidence="3">Bacterial Pleckstrin homology domain-containing protein</fullName>
    </recommendedName>
</protein>
<gene>
    <name evidence="1" type="ORF">FPZ49_18590</name>
</gene>
<dbReference type="AlphaFoldDB" id="A0A559K8I3"/>
<proteinExistence type="predicted"/>
<evidence type="ECO:0008006" key="3">
    <source>
        <dbReference type="Google" id="ProtNLM"/>
    </source>
</evidence>
<keyword evidence="2" id="KW-1185">Reference proteome</keyword>
<evidence type="ECO:0000313" key="1">
    <source>
        <dbReference type="EMBL" id="TVY08445.1"/>
    </source>
</evidence>
<dbReference type="RefSeq" id="WP_144849697.1">
    <property type="nucleotide sequence ID" value="NZ_VNJI01000023.1"/>
</dbReference>
<comment type="caution">
    <text evidence="1">The sequence shown here is derived from an EMBL/GenBank/DDBJ whole genome shotgun (WGS) entry which is preliminary data.</text>
</comment>
<name>A0A559K8I3_9BACL</name>
<reference evidence="1 2" key="1">
    <citation type="submission" date="2019-07" db="EMBL/GenBank/DDBJ databases">
        <authorList>
            <person name="Kim J."/>
        </authorList>
    </citation>
    <scope>NUCLEOTIDE SEQUENCE [LARGE SCALE GENOMIC DNA]</scope>
    <source>
        <strain evidence="1 2">JC52</strain>
    </source>
</reference>
<evidence type="ECO:0000313" key="2">
    <source>
        <dbReference type="Proteomes" id="UP000317036"/>
    </source>
</evidence>
<dbReference type="Proteomes" id="UP000317036">
    <property type="component" value="Unassembled WGS sequence"/>
</dbReference>
<dbReference type="OrthoDB" id="2375516at2"/>
<sequence>MSRQIELQDDTLVIRFTGLTGVAALKHQLEIPYSAIQKVSIEDIEMPLFTFRIGTSGFGIREGRFLVDGRWCFLSYENNEHVIVLELEEHEYWKVIFQADDPESVVQSIKEKSSQLSRT</sequence>
<organism evidence="1 2">
    <name type="scientific">Paenibacillus cremeus</name>
    <dbReference type="NCBI Taxonomy" id="2163881"/>
    <lineage>
        <taxon>Bacteria</taxon>
        <taxon>Bacillati</taxon>
        <taxon>Bacillota</taxon>
        <taxon>Bacilli</taxon>
        <taxon>Bacillales</taxon>
        <taxon>Paenibacillaceae</taxon>
        <taxon>Paenibacillus</taxon>
    </lineage>
</organism>
<dbReference type="EMBL" id="VNJI01000023">
    <property type="protein sequence ID" value="TVY08445.1"/>
    <property type="molecule type" value="Genomic_DNA"/>
</dbReference>